<keyword evidence="3" id="KW-0732">Signal</keyword>
<reference evidence="6 7" key="1">
    <citation type="journal article" date="2024" name="Plant J.">
        <title>Genome sequences and population genomics reveal climatic adaptation and genomic divergence between two closely related sweetgum species.</title>
        <authorList>
            <person name="Xu W.Q."/>
            <person name="Ren C.Q."/>
            <person name="Zhang X.Y."/>
            <person name="Comes H.P."/>
            <person name="Liu X.H."/>
            <person name="Li Y.G."/>
            <person name="Kettle C.J."/>
            <person name="Jalonen R."/>
            <person name="Gaisberger H."/>
            <person name="Ma Y.Z."/>
            <person name="Qiu Y.X."/>
        </authorList>
    </citation>
    <scope>NUCLEOTIDE SEQUENCE [LARGE SCALE GENOMIC DNA]</scope>
    <source>
        <strain evidence="6">Hangzhou</strain>
    </source>
</reference>
<sequence>MVYPSAATCKCPTTPSTVPPTPPRLPPRPALPPSLNPLLPRRPPNNPGPLSERSRILFITQELKRNITYDPFNYTGSWVGNNYCLFKGYYCDTVPDKNITGLAGIDFNGARFGGNLNFYRYIMNLPDIAIFHVNSNNFSGIIRPNIYKLRYFYEIDLSNNKFAGGFPRNLLNASQLTFVDFRFNTYNGPIPRQVFNLQTDVLFINNNGFTRSIPSNFGNTPALYITLANNKFIGGIPTTIGQARNTLIEVLFLGNNLTGCLPYEIGFLNGATVFDVGSNRLTGTIPLSFACLESMSLLNLANNRFYGSIPESLCTLRNAYNFTLSHNYFTQVGPICRTLIRLGRLNVDNNCILGLLRQRPASECATFFRRQPSCPRPDTFGIIPCPFTTPSLKKTVFASDKEISPAPSPTYAALVKPPH</sequence>
<evidence type="ECO:0000256" key="1">
    <source>
        <dbReference type="ARBA" id="ARBA00004613"/>
    </source>
</evidence>
<dbReference type="InterPro" id="IPR051582">
    <property type="entry name" value="LRR_extensin-like_regulator"/>
</dbReference>
<comment type="caution">
    <text evidence="6">The sequence shown here is derived from an EMBL/GenBank/DDBJ whole genome shotgun (WGS) entry which is preliminary data.</text>
</comment>
<keyword evidence="4" id="KW-0677">Repeat</keyword>
<evidence type="ECO:0000313" key="6">
    <source>
        <dbReference type="EMBL" id="KAK9271110.1"/>
    </source>
</evidence>
<dbReference type="GO" id="GO:0005576">
    <property type="term" value="C:extracellular region"/>
    <property type="evidence" value="ECO:0007669"/>
    <property type="project" value="UniProtKB-SubCell"/>
</dbReference>
<evidence type="ECO:0000256" key="3">
    <source>
        <dbReference type="ARBA" id="ARBA00022729"/>
    </source>
</evidence>
<evidence type="ECO:0000256" key="4">
    <source>
        <dbReference type="ARBA" id="ARBA00022737"/>
    </source>
</evidence>
<accession>A0AAP0R6M7</accession>
<dbReference type="Pfam" id="PF00560">
    <property type="entry name" value="LRR_1"/>
    <property type="match status" value="1"/>
</dbReference>
<proteinExistence type="predicted"/>
<dbReference type="Proteomes" id="UP001415857">
    <property type="component" value="Unassembled WGS sequence"/>
</dbReference>
<dbReference type="InterPro" id="IPR032675">
    <property type="entry name" value="LRR_dom_sf"/>
</dbReference>
<dbReference type="InterPro" id="IPR001611">
    <property type="entry name" value="Leu-rich_rpt"/>
</dbReference>
<dbReference type="PANTHER" id="PTHR32093:SF118">
    <property type="entry name" value="LEUCINE-RICH REPEAT-CONTAINING N-TERMINAL PLANT-TYPE DOMAIN-CONTAINING PROTEIN"/>
    <property type="match status" value="1"/>
</dbReference>
<protein>
    <submittedName>
        <fullName evidence="6">Uncharacterized protein</fullName>
    </submittedName>
</protein>
<feature type="compositionally biased region" description="Pro residues" evidence="5">
    <location>
        <begin position="17"/>
        <end position="47"/>
    </location>
</feature>
<organism evidence="6 7">
    <name type="scientific">Liquidambar formosana</name>
    <name type="common">Formosan gum</name>
    <dbReference type="NCBI Taxonomy" id="63359"/>
    <lineage>
        <taxon>Eukaryota</taxon>
        <taxon>Viridiplantae</taxon>
        <taxon>Streptophyta</taxon>
        <taxon>Embryophyta</taxon>
        <taxon>Tracheophyta</taxon>
        <taxon>Spermatophyta</taxon>
        <taxon>Magnoliopsida</taxon>
        <taxon>eudicotyledons</taxon>
        <taxon>Gunneridae</taxon>
        <taxon>Pentapetalae</taxon>
        <taxon>Saxifragales</taxon>
        <taxon>Altingiaceae</taxon>
        <taxon>Liquidambar</taxon>
    </lineage>
</organism>
<evidence type="ECO:0000256" key="5">
    <source>
        <dbReference type="SAM" id="MobiDB-lite"/>
    </source>
</evidence>
<name>A0AAP0R6M7_LIQFO</name>
<feature type="region of interest" description="Disordered" evidence="5">
    <location>
        <begin position="1"/>
        <end position="52"/>
    </location>
</feature>
<dbReference type="SUPFAM" id="SSF52058">
    <property type="entry name" value="L domain-like"/>
    <property type="match status" value="1"/>
</dbReference>
<comment type="subcellular location">
    <subcellularLocation>
        <location evidence="1">Secreted</location>
    </subcellularLocation>
</comment>
<keyword evidence="2" id="KW-0964">Secreted</keyword>
<evidence type="ECO:0000313" key="7">
    <source>
        <dbReference type="Proteomes" id="UP001415857"/>
    </source>
</evidence>
<dbReference type="PANTHER" id="PTHR32093">
    <property type="entry name" value="LEUCINE-RICH REPEAT EXTENSIN-LIKE PROTEIN 3-RELATED"/>
    <property type="match status" value="1"/>
</dbReference>
<gene>
    <name evidence="6" type="ORF">L1049_026699</name>
</gene>
<dbReference type="AlphaFoldDB" id="A0AAP0R6M7"/>
<keyword evidence="7" id="KW-1185">Reference proteome</keyword>
<evidence type="ECO:0000256" key="2">
    <source>
        <dbReference type="ARBA" id="ARBA00022525"/>
    </source>
</evidence>
<dbReference type="EMBL" id="JBBPBK010000014">
    <property type="protein sequence ID" value="KAK9271110.1"/>
    <property type="molecule type" value="Genomic_DNA"/>
</dbReference>
<dbReference type="Gene3D" id="3.80.10.10">
    <property type="entry name" value="Ribonuclease Inhibitor"/>
    <property type="match status" value="1"/>
</dbReference>